<reference evidence="5" key="1">
    <citation type="submission" date="2015-04" db="EMBL/GenBank/DDBJ databases">
        <authorList>
            <person name="Schardt J."/>
            <person name="Mueller-Herbst S."/>
            <person name="Scherer S."/>
            <person name="Huptas C."/>
        </authorList>
    </citation>
    <scope>NUCLEOTIDE SEQUENCE [LARGE SCALE GENOMIC DNA]</scope>
    <source>
        <strain evidence="5">Kiel-L1</strain>
    </source>
</reference>
<organism evidence="4 5">
    <name type="scientific">Listeria kieliensis</name>
    <dbReference type="NCBI Taxonomy" id="1621700"/>
    <lineage>
        <taxon>Bacteria</taxon>
        <taxon>Bacillati</taxon>
        <taxon>Bacillota</taxon>
        <taxon>Bacilli</taxon>
        <taxon>Bacillales</taxon>
        <taxon>Listeriaceae</taxon>
        <taxon>Listeria</taxon>
    </lineage>
</organism>
<feature type="domain" description="DUF1510" evidence="3">
    <location>
        <begin position="115"/>
        <end position="208"/>
    </location>
</feature>
<evidence type="ECO:0000313" key="4">
    <source>
        <dbReference type="EMBL" id="RDX02829.1"/>
    </source>
</evidence>
<protein>
    <recommendedName>
        <fullName evidence="3">DUF1510 domain-containing protein</fullName>
    </recommendedName>
</protein>
<proteinExistence type="predicted"/>
<accession>A0A3D8TVJ4</accession>
<evidence type="ECO:0000259" key="3">
    <source>
        <dbReference type="Pfam" id="PF07423"/>
    </source>
</evidence>
<sequence length="214" mass="24273">MVERQSKNKNRWVKQNNVEGSRMQTNTKRKKTNLVLNILIIIVSLLIIGSVYFVIFATGDKNDAPATKTASSVQKKEDANLSNKDKKDQAKTEKDQSDGKETTTKSNDPNVQEVIKKKWKPVGTNQSGEHVNSYDATSMDWKEKIKAFSEATDIASDNMTLWFVGRGNDPATESIGTISSKDKPDETYRVYIKWKDGKGWEPKKVEKLKENDKR</sequence>
<dbReference type="Pfam" id="PF07423">
    <property type="entry name" value="DUF1510"/>
    <property type="match status" value="1"/>
</dbReference>
<dbReference type="RefSeq" id="WP_115752518.1">
    <property type="nucleotide sequence ID" value="NZ_LARY01000001.1"/>
</dbReference>
<dbReference type="InterPro" id="IPR009988">
    <property type="entry name" value="DUF1510"/>
</dbReference>
<keyword evidence="2" id="KW-0812">Transmembrane</keyword>
<comment type="caution">
    <text evidence="4">The sequence shown here is derived from an EMBL/GenBank/DDBJ whole genome shotgun (WGS) entry which is preliminary data.</text>
</comment>
<feature type="compositionally biased region" description="Basic and acidic residues" evidence="1">
    <location>
        <begin position="74"/>
        <end position="103"/>
    </location>
</feature>
<dbReference type="EMBL" id="LARY01000001">
    <property type="protein sequence ID" value="RDX02829.1"/>
    <property type="molecule type" value="Genomic_DNA"/>
</dbReference>
<evidence type="ECO:0000313" key="5">
    <source>
        <dbReference type="Proteomes" id="UP000257055"/>
    </source>
</evidence>
<feature type="region of interest" description="Disordered" evidence="1">
    <location>
        <begin position="63"/>
        <end position="116"/>
    </location>
</feature>
<evidence type="ECO:0000256" key="2">
    <source>
        <dbReference type="SAM" id="Phobius"/>
    </source>
</evidence>
<feature type="transmembrane region" description="Helical" evidence="2">
    <location>
        <begin position="34"/>
        <end position="55"/>
    </location>
</feature>
<keyword evidence="5" id="KW-1185">Reference proteome</keyword>
<name>A0A3D8TVJ4_9LIST</name>
<dbReference type="Proteomes" id="UP000257055">
    <property type="component" value="Unassembled WGS sequence"/>
</dbReference>
<keyword evidence="2" id="KW-0472">Membrane</keyword>
<keyword evidence="2" id="KW-1133">Transmembrane helix</keyword>
<feature type="region of interest" description="Disordered" evidence="1">
    <location>
        <begin position="1"/>
        <end position="25"/>
    </location>
</feature>
<feature type="compositionally biased region" description="Polar residues" evidence="1">
    <location>
        <begin position="13"/>
        <end position="25"/>
    </location>
</feature>
<dbReference type="AlphaFoldDB" id="A0A3D8TVJ4"/>
<evidence type="ECO:0000256" key="1">
    <source>
        <dbReference type="SAM" id="MobiDB-lite"/>
    </source>
</evidence>
<gene>
    <name evidence="4" type="ORF">UR08_04805</name>
</gene>